<dbReference type="InterPro" id="IPR016169">
    <property type="entry name" value="FAD-bd_PCMH_sub2"/>
</dbReference>
<dbReference type="GO" id="GO:0016020">
    <property type="term" value="C:membrane"/>
    <property type="evidence" value="ECO:0007669"/>
    <property type="project" value="UniProtKB-SubCell"/>
</dbReference>
<evidence type="ECO:0000256" key="2">
    <source>
        <dbReference type="ARBA" id="ARBA00022692"/>
    </source>
</evidence>
<keyword evidence="6 8" id="KW-0472">Membrane</keyword>
<dbReference type="Pfam" id="PF01595">
    <property type="entry name" value="CNNM"/>
    <property type="match status" value="1"/>
</dbReference>
<name>A0A523QH20_UNCAE</name>
<protein>
    <submittedName>
        <fullName evidence="12">HlyC/CorC family transporter</fullName>
    </submittedName>
</protein>
<keyword evidence="3" id="KW-0677">Repeat</keyword>
<feature type="transmembrane region" description="Helical" evidence="9">
    <location>
        <begin position="133"/>
        <end position="155"/>
    </location>
</feature>
<dbReference type="InterPro" id="IPR000644">
    <property type="entry name" value="CBS_dom"/>
</dbReference>
<dbReference type="InterPro" id="IPR005170">
    <property type="entry name" value="Transptr-assoc_dom"/>
</dbReference>
<dbReference type="PROSITE" id="PS51371">
    <property type="entry name" value="CBS"/>
    <property type="match status" value="1"/>
</dbReference>
<evidence type="ECO:0000256" key="7">
    <source>
        <dbReference type="PROSITE-ProRule" id="PRU00703"/>
    </source>
</evidence>
<dbReference type="SMART" id="SM01091">
    <property type="entry name" value="CorC_HlyC"/>
    <property type="match status" value="1"/>
</dbReference>
<dbReference type="SMART" id="SM00116">
    <property type="entry name" value="CBS"/>
    <property type="match status" value="2"/>
</dbReference>
<proteinExistence type="predicted"/>
<dbReference type="CDD" id="cd04590">
    <property type="entry name" value="CBS_pair_CorC_HlyC_assoc"/>
    <property type="match status" value="1"/>
</dbReference>
<dbReference type="GO" id="GO:0050660">
    <property type="term" value="F:flavin adenine dinucleotide binding"/>
    <property type="evidence" value="ECO:0007669"/>
    <property type="project" value="InterPro"/>
</dbReference>
<evidence type="ECO:0000256" key="4">
    <source>
        <dbReference type="ARBA" id="ARBA00022989"/>
    </source>
</evidence>
<dbReference type="Pfam" id="PF00571">
    <property type="entry name" value="CBS"/>
    <property type="match status" value="2"/>
</dbReference>
<comment type="subcellular location">
    <subcellularLocation>
        <location evidence="1">Membrane</location>
        <topology evidence="1">Multi-pass membrane protein</topology>
    </subcellularLocation>
</comment>
<feature type="transmembrane region" description="Helical" evidence="9">
    <location>
        <begin position="94"/>
        <end position="113"/>
    </location>
</feature>
<sequence length="429" mass="48086">MGETWVAAALLVICVALSAFFSGSEIALSSIDKLTLKRLIKKDKKRGRRVEHLLTYPARWLITILIGNNLVNVAAASLATLLVVRVVQGAPGRAVAIVTGVMTFIILVFGEITPKRYCQQHAEIVAAKIAGPILLLYRIFSPLVAGLNFLTRGILKVAQNKETKRSWLLTEREIHALIDIGQEEGALDEREEELVHGALQFDETRAREIIVPRTKMVCIEEKAKISVLIDLINRVGYSRIPVYKGKIDNIAGVAYAKDILNLIPRVNENLRVKEIMRAALFVPYTTRLSEVFRKMQREKRHLAIVVDEYGGVAGMLTIEDLLEEIVGEIQDEYDLEKEKKIKILKDGTALVEGDTDTDEINQELNTQLPEKTAAFESIGGFIVNKLGRIPQNGETIEFGNLKLSVVQSDERRIKKVKIEKSNKKRKEET</sequence>
<evidence type="ECO:0000256" key="8">
    <source>
        <dbReference type="PROSITE-ProRule" id="PRU01193"/>
    </source>
</evidence>
<keyword evidence="2 8" id="KW-0812">Transmembrane</keyword>
<dbReference type="Gene3D" id="3.10.580.10">
    <property type="entry name" value="CBS-domain"/>
    <property type="match status" value="1"/>
</dbReference>
<dbReference type="InterPro" id="IPR044751">
    <property type="entry name" value="Ion_transp-like_CBS"/>
</dbReference>
<keyword evidence="5 7" id="KW-0129">CBS domain</keyword>
<dbReference type="Proteomes" id="UP000320781">
    <property type="component" value="Unassembled WGS sequence"/>
</dbReference>
<evidence type="ECO:0000256" key="6">
    <source>
        <dbReference type="ARBA" id="ARBA00023136"/>
    </source>
</evidence>
<accession>A0A523QH20</accession>
<evidence type="ECO:0000259" key="11">
    <source>
        <dbReference type="PROSITE" id="PS51846"/>
    </source>
</evidence>
<feature type="domain" description="CBS" evidence="10">
    <location>
        <begin position="275"/>
        <end position="332"/>
    </location>
</feature>
<evidence type="ECO:0000313" key="13">
    <source>
        <dbReference type="Proteomes" id="UP000320781"/>
    </source>
</evidence>
<dbReference type="SUPFAM" id="SSF56176">
    <property type="entry name" value="FAD-binding/transporter-associated domain-like"/>
    <property type="match status" value="1"/>
</dbReference>
<feature type="domain" description="CNNM transmembrane" evidence="11">
    <location>
        <begin position="1"/>
        <end position="191"/>
    </location>
</feature>
<dbReference type="Gene3D" id="3.30.465.10">
    <property type="match status" value="1"/>
</dbReference>
<evidence type="ECO:0000259" key="10">
    <source>
        <dbReference type="PROSITE" id="PS51371"/>
    </source>
</evidence>
<dbReference type="PANTHER" id="PTHR22777">
    <property type="entry name" value="HEMOLYSIN-RELATED"/>
    <property type="match status" value="1"/>
</dbReference>
<evidence type="ECO:0000256" key="3">
    <source>
        <dbReference type="ARBA" id="ARBA00022737"/>
    </source>
</evidence>
<reference evidence="12 13" key="1">
    <citation type="submission" date="2019-03" db="EMBL/GenBank/DDBJ databases">
        <title>Metabolic potential of uncultured bacteria and archaea associated with petroleum seepage in deep-sea sediments.</title>
        <authorList>
            <person name="Dong X."/>
            <person name="Hubert C."/>
        </authorList>
    </citation>
    <scope>NUCLEOTIDE SEQUENCE [LARGE SCALE GENOMIC DNA]</scope>
    <source>
        <strain evidence="12">E44_bin92</strain>
    </source>
</reference>
<dbReference type="EMBL" id="SOKU01000295">
    <property type="protein sequence ID" value="TES84736.1"/>
    <property type="molecule type" value="Genomic_DNA"/>
</dbReference>
<dbReference type="AlphaFoldDB" id="A0A523QH20"/>
<evidence type="ECO:0000256" key="1">
    <source>
        <dbReference type="ARBA" id="ARBA00004141"/>
    </source>
</evidence>
<evidence type="ECO:0000313" key="12">
    <source>
        <dbReference type="EMBL" id="TES84736.1"/>
    </source>
</evidence>
<dbReference type="PANTHER" id="PTHR22777:SF17">
    <property type="entry name" value="UPF0053 PROTEIN SLL0260"/>
    <property type="match status" value="1"/>
</dbReference>
<dbReference type="PROSITE" id="PS51846">
    <property type="entry name" value="CNNM"/>
    <property type="match status" value="1"/>
</dbReference>
<dbReference type="SUPFAM" id="SSF54631">
    <property type="entry name" value="CBS-domain pair"/>
    <property type="match status" value="1"/>
</dbReference>
<keyword evidence="4 8" id="KW-1133">Transmembrane helix</keyword>
<dbReference type="InterPro" id="IPR046342">
    <property type="entry name" value="CBS_dom_sf"/>
</dbReference>
<dbReference type="FunFam" id="3.10.580.10:FF:000002">
    <property type="entry name" value="Magnesium/cobalt efflux protein CorC"/>
    <property type="match status" value="1"/>
</dbReference>
<gene>
    <name evidence="12" type="ORF">E3J95_06070</name>
</gene>
<feature type="transmembrane region" description="Helical" evidence="9">
    <location>
        <begin position="60"/>
        <end position="87"/>
    </location>
</feature>
<organism evidence="12 13">
    <name type="scientific">Aerophobetes bacterium</name>
    <dbReference type="NCBI Taxonomy" id="2030807"/>
    <lineage>
        <taxon>Bacteria</taxon>
        <taxon>Candidatus Aerophobota</taxon>
    </lineage>
</organism>
<dbReference type="InterPro" id="IPR002550">
    <property type="entry name" value="CNNM"/>
</dbReference>
<evidence type="ECO:0000256" key="9">
    <source>
        <dbReference type="SAM" id="Phobius"/>
    </source>
</evidence>
<comment type="caution">
    <text evidence="12">The sequence shown here is derived from an EMBL/GenBank/DDBJ whole genome shotgun (WGS) entry which is preliminary data.</text>
</comment>
<evidence type="ECO:0000256" key="5">
    <source>
        <dbReference type="ARBA" id="ARBA00023122"/>
    </source>
</evidence>
<dbReference type="InterPro" id="IPR036318">
    <property type="entry name" value="FAD-bd_PCMH-like_sf"/>
</dbReference>
<dbReference type="Pfam" id="PF03471">
    <property type="entry name" value="CorC_HlyC"/>
    <property type="match status" value="1"/>
</dbReference>